<proteinExistence type="inferred from homology"/>
<keyword evidence="12" id="KW-1185">Reference proteome</keyword>
<accession>A0A1I3XR68</accession>
<sequence length="513" mass="57140">MSFKPVILWTDALIFLLIVIVLAFIWYVRDDEHLTAPWRRVGHSASGMSALTVLLVFITIGLLDTLHFRPALEHKNLQGEAVYSVEVLSVLDVLVTPLRTHVEKTYSAPLATHLYAKETIDMPDGSKIRAFSRLEFGGAHLQNPETEHLPDIGWRAALGFALGLFVWCILHVALCFIMAHRSGRRVARCFQSVWQRSTEIPWYAILITLAVISVFIGILSMLSTHYHVLGTDKVGQDVLYLSLKSIRIALIIGTLTTLIMLPFALLLGITAGYFRGWIDDVIQYIYTTLSSIPSVLLIAATVLMMQVYIETHPELFETIAARADLRLLFLCVILGITSWTSLCRLLRGETLKLREMEYIQAAHAFGVSHWRIISRHILPNVMYIVLIATVMDFSGLVLAEAVLSYVGVGVDPSMISFGTMINAARMEMAREPMVWWSLLAAFGFMLTLVLSANLFADAVQKALDPRVRTFTQNNDDPSADDNSNYTITTAHAAAKSAVPSLTSAPDIKPTRQP</sequence>
<comment type="similarity">
    <text evidence="9">Belongs to the binding-protein-dependent transport system permease family.</text>
</comment>
<dbReference type="Proteomes" id="UP000199533">
    <property type="component" value="Unassembled WGS sequence"/>
</dbReference>
<dbReference type="SUPFAM" id="SSF161098">
    <property type="entry name" value="MetI-like"/>
    <property type="match status" value="1"/>
</dbReference>
<dbReference type="EMBL" id="FOSP01000002">
    <property type="protein sequence ID" value="SFK22030.1"/>
    <property type="molecule type" value="Genomic_DNA"/>
</dbReference>
<feature type="transmembrane region" description="Helical" evidence="9">
    <location>
        <begin position="200"/>
        <end position="226"/>
    </location>
</feature>
<keyword evidence="6" id="KW-0653">Protein transport</keyword>
<dbReference type="InterPro" id="IPR050366">
    <property type="entry name" value="BP-dependent_transpt_permease"/>
</dbReference>
<evidence type="ECO:0000256" key="1">
    <source>
        <dbReference type="ARBA" id="ARBA00004651"/>
    </source>
</evidence>
<reference evidence="12" key="1">
    <citation type="submission" date="2016-10" db="EMBL/GenBank/DDBJ databases">
        <authorList>
            <person name="Varghese N."/>
            <person name="Submissions S."/>
        </authorList>
    </citation>
    <scope>NUCLEOTIDE SEQUENCE [LARGE SCALE GENOMIC DNA]</scope>
    <source>
        <strain evidence="12">Nm69</strain>
    </source>
</reference>
<evidence type="ECO:0000256" key="8">
    <source>
        <dbReference type="ARBA" id="ARBA00023136"/>
    </source>
</evidence>
<gene>
    <name evidence="11" type="ORF">SAMN05216302_100247</name>
</gene>
<dbReference type="STRING" id="52441.SAMN05216302_100247"/>
<evidence type="ECO:0000256" key="4">
    <source>
        <dbReference type="ARBA" id="ARBA00022692"/>
    </source>
</evidence>
<keyword evidence="5" id="KW-0571">Peptide transport</keyword>
<feature type="transmembrane region" description="Helical" evidence="9">
    <location>
        <begin position="156"/>
        <end position="179"/>
    </location>
</feature>
<dbReference type="PANTHER" id="PTHR43386">
    <property type="entry name" value="OLIGOPEPTIDE TRANSPORT SYSTEM PERMEASE PROTEIN APPC"/>
    <property type="match status" value="1"/>
</dbReference>
<dbReference type="PROSITE" id="PS50928">
    <property type="entry name" value="ABC_TM1"/>
    <property type="match status" value="1"/>
</dbReference>
<name>A0A1I3XR68_9PROT</name>
<dbReference type="Gene3D" id="1.10.3720.10">
    <property type="entry name" value="MetI-like"/>
    <property type="match status" value="1"/>
</dbReference>
<keyword evidence="2 9" id="KW-0813">Transport</keyword>
<keyword evidence="3" id="KW-1003">Cell membrane</keyword>
<dbReference type="InterPro" id="IPR035906">
    <property type="entry name" value="MetI-like_sf"/>
</dbReference>
<evidence type="ECO:0000259" key="10">
    <source>
        <dbReference type="PROSITE" id="PS50928"/>
    </source>
</evidence>
<organism evidence="11 12">
    <name type="scientific">Nitrosomonas aestuarii</name>
    <dbReference type="NCBI Taxonomy" id="52441"/>
    <lineage>
        <taxon>Bacteria</taxon>
        <taxon>Pseudomonadati</taxon>
        <taxon>Pseudomonadota</taxon>
        <taxon>Betaproteobacteria</taxon>
        <taxon>Nitrosomonadales</taxon>
        <taxon>Nitrosomonadaceae</taxon>
        <taxon>Nitrosomonas</taxon>
    </lineage>
</organism>
<evidence type="ECO:0000313" key="12">
    <source>
        <dbReference type="Proteomes" id="UP000199533"/>
    </source>
</evidence>
<evidence type="ECO:0000313" key="11">
    <source>
        <dbReference type="EMBL" id="SFK22030.1"/>
    </source>
</evidence>
<dbReference type="OrthoDB" id="9783218at2"/>
<protein>
    <submittedName>
        <fullName evidence="11">Peptide/nickel transport system permease protein</fullName>
    </submittedName>
</protein>
<evidence type="ECO:0000256" key="7">
    <source>
        <dbReference type="ARBA" id="ARBA00022989"/>
    </source>
</evidence>
<dbReference type="CDD" id="cd06261">
    <property type="entry name" value="TM_PBP2"/>
    <property type="match status" value="1"/>
</dbReference>
<feature type="transmembrane region" description="Helical" evidence="9">
    <location>
        <begin position="381"/>
        <end position="406"/>
    </location>
</feature>
<dbReference type="InterPro" id="IPR000515">
    <property type="entry name" value="MetI-like"/>
</dbReference>
<keyword evidence="7 9" id="KW-1133">Transmembrane helix</keyword>
<evidence type="ECO:0000256" key="6">
    <source>
        <dbReference type="ARBA" id="ARBA00022927"/>
    </source>
</evidence>
<dbReference type="RefSeq" id="WP_090696750.1">
    <property type="nucleotide sequence ID" value="NZ_FOSP01000002.1"/>
</dbReference>
<evidence type="ECO:0000256" key="2">
    <source>
        <dbReference type="ARBA" id="ARBA00022448"/>
    </source>
</evidence>
<evidence type="ECO:0000256" key="3">
    <source>
        <dbReference type="ARBA" id="ARBA00022475"/>
    </source>
</evidence>
<dbReference type="AlphaFoldDB" id="A0A1I3XR68"/>
<keyword evidence="4 9" id="KW-0812">Transmembrane</keyword>
<dbReference type="Pfam" id="PF00528">
    <property type="entry name" value="BPD_transp_1"/>
    <property type="match status" value="1"/>
</dbReference>
<feature type="transmembrane region" description="Helical" evidence="9">
    <location>
        <begin position="284"/>
        <end position="307"/>
    </location>
</feature>
<feature type="transmembrane region" description="Helical" evidence="9">
    <location>
        <begin position="49"/>
        <end position="68"/>
    </location>
</feature>
<keyword evidence="8 9" id="KW-0472">Membrane</keyword>
<feature type="transmembrane region" description="Helical" evidence="9">
    <location>
        <begin position="327"/>
        <end position="346"/>
    </location>
</feature>
<evidence type="ECO:0000256" key="5">
    <source>
        <dbReference type="ARBA" id="ARBA00022856"/>
    </source>
</evidence>
<feature type="transmembrane region" description="Helical" evidence="9">
    <location>
        <begin position="434"/>
        <end position="456"/>
    </location>
</feature>
<dbReference type="GO" id="GO:0015031">
    <property type="term" value="P:protein transport"/>
    <property type="evidence" value="ECO:0007669"/>
    <property type="project" value="UniProtKB-KW"/>
</dbReference>
<feature type="transmembrane region" description="Helical" evidence="9">
    <location>
        <begin position="246"/>
        <end position="272"/>
    </location>
</feature>
<dbReference type="GO" id="GO:0055085">
    <property type="term" value="P:transmembrane transport"/>
    <property type="evidence" value="ECO:0007669"/>
    <property type="project" value="InterPro"/>
</dbReference>
<dbReference type="GO" id="GO:0005886">
    <property type="term" value="C:plasma membrane"/>
    <property type="evidence" value="ECO:0007669"/>
    <property type="project" value="UniProtKB-SubCell"/>
</dbReference>
<dbReference type="GO" id="GO:0015833">
    <property type="term" value="P:peptide transport"/>
    <property type="evidence" value="ECO:0007669"/>
    <property type="project" value="UniProtKB-KW"/>
</dbReference>
<dbReference type="PANTHER" id="PTHR43386:SF24">
    <property type="entry name" value="OLIGOPEPTIDE TRANSPORT SYSTEM PERMEASE PROTEIN AMID"/>
    <property type="match status" value="1"/>
</dbReference>
<feature type="domain" description="ABC transmembrane type-1" evidence="10">
    <location>
        <begin position="246"/>
        <end position="456"/>
    </location>
</feature>
<feature type="transmembrane region" description="Helical" evidence="9">
    <location>
        <begin position="6"/>
        <end position="28"/>
    </location>
</feature>
<evidence type="ECO:0000256" key="9">
    <source>
        <dbReference type="RuleBase" id="RU363032"/>
    </source>
</evidence>
<comment type="subcellular location">
    <subcellularLocation>
        <location evidence="1 9">Cell membrane</location>
        <topology evidence="1 9">Multi-pass membrane protein</topology>
    </subcellularLocation>
</comment>